<dbReference type="PANTHER" id="PTHR12112">
    <property type="entry name" value="BNIP - RELATED"/>
    <property type="match status" value="1"/>
</dbReference>
<protein>
    <recommendedName>
        <fullName evidence="2">inorganic diphosphatase</fullName>
        <ecNumber evidence="2">3.6.1.1</ecNumber>
    </recommendedName>
    <alternativeName>
        <fullName evidence="6">Pyrophosphate phospho-hydrolase</fullName>
    </alternativeName>
</protein>
<dbReference type="InterPro" id="IPR004097">
    <property type="entry name" value="DHHA2"/>
</dbReference>
<dbReference type="Proteomes" id="UP001279681">
    <property type="component" value="Unassembled WGS sequence"/>
</dbReference>
<dbReference type="CDD" id="cd02205">
    <property type="entry name" value="CBS_pair_SF"/>
    <property type="match status" value="1"/>
</dbReference>
<dbReference type="PROSITE" id="PS51371">
    <property type="entry name" value="CBS"/>
    <property type="match status" value="2"/>
</dbReference>
<dbReference type="SMART" id="SM00116">
    <property type="entry name" value="CBS"/>
    <property type="match status" value="2"/>
</dbReference>
<evidence type="ECO:0000256" key="5">
    <source>
        <dbReference type="ARBA" id="ARBA00023211"/>
    </source>
</evidence>
<dbReference type="Pfam" id="PF00571">
    <property type="entry name" value="CBS"/>
    <property type="match status" value="2"/>
</dbReference>
<keyword evidence="3" id="KW-0479">Metal-binding</keyword>
<keyword evidence="5" id="KW-0464">Manganese</keyword>
<dbReference type="GO" id="GO:0004427">
    <property type="term" value="F:inorganic diphosphate phosphatase activity"/>
    <property type="evidence" value="ECO:0007669"/>
    <property type="project" value="UniProtKB-EC"/>
</dbReference>
<dbReference type="InterPro" id="IPR046342">
    <property type="entry name" value="CBS_dom_sf"/>
</dbReference>
<evidence type="ECO:0000313" key="10">
    <source>
        <dbReference type="EMBL" id="MDX8336308.1"/>
    </source>
</evidence>
<organism evidence="10 11">
    <name type="scientific">Candidatus Cetobacterium colombiensis</name>
    <dbReference type="NCBI Taxonomy" id="3073100"/>
    <lineage>
        <taxon>Bacteria</taxon>
        <taxon>Fusobacteriati</taxon>
        <taxon>Fusobacteriota</taxon>
        <taxon>Fusobacteriia</taxon>
        <taxon>Fusobacteriales</taxon>
        <taxon>Fusobacteriaceae</taxon>
        <taxon>Cetobacterium</taxon>
    </lineage>
</organism>
<comment type="catalytic activity">
    <reaction evidence="7">
        <text>diphosphate + H2O = 2 phosphate + H(+)</text>
        <dbReference type="Rhea" id="RHEA:24576"/>
        <dbReference type="ChEBI" id="CHEBI:15377"/>
        <dbReference type="ChEBI" id="CHEBI:15378"/>
        <dbReference type="ChEBI" id="CHEBI:33019"/>
        <dbReference type="ChEBI" id="CHEBI:43474"/>
        <dbReference type="EC" id="3.6.1.1"/>
    </reaction>
</comment>
<dbReference type="InterPro" id="IPR001667">
    <property type="entry name" value="DDH_dom"/>
</dbReference>
<keyword evidence="4 10" id="KW-0378">Hydrolase</keyword>
<evidence type="ECO:0000256" key="3">
    <source>
        <dbReference type="ARBA" id="ARBA00022723"/>
    </source>
</evidence>
<dbReference type="SUPFAM" id="SSF54631">
    <property type="entry name" value="CBS-domain pair"/>
    <property type="match status" value="1"/>
</dbReference>
<dbReference type="EMBL" id="JAVIKH010000008">
    <property type="protein sequence ID" value="MDX8336308.1"/>
    <property type="molecule type" value="Genomic_DNA"/>
</dbReference>
<dbReference type="NCBIfam" id="NF011443">
    <property type="entry name" value="PRK14869.1-5"/>
    <property type="match status" value="1"/>
</dbReference>
<evidence type="ECO:0000256" key="8">
    <source>
        <dbReference type="PROSITE-ProRule" id="PRU00703"/>
    </source>
</evidence>
<keyword evidence="11" id="KW-1185">Reference proteome</keyword>
<name>A0ABU4WCR4_9FUSO</name>
<dbReference type="RefSeq" id="WP_320313712.1">
    <property type="nucleotide sequence ID" value="NZ_JAVIKH010000008.1"/>
</dbReference>
<sequence>MEPILIFGHKNPDTDSICSAISLAKLKELKGESAQACRLGNISKETEFVLKSFNIDAPKLLSTVSAQISDLTHIEKKTINHKTSLRKALEIMTQEGFSSLPVVNSKNHLKGMIHVSDIANAYLNMDYSDLFSKYYTTYENLKDVLEGEVVSGEYPCGQIEANLKGVSEYRNIVAGDIVITTTILDSIDNLIELGVKMIILCCDKEDVILPRDSKIPVLRVNKSLFKAIPLISQSASILSILNNDKFYSFSIDDYLTDIKDIMKESTQTNFPVVEKNGEVYGTIRTKDLINFTRKNVVLVDHNESTQSVSGLKDAKIVQVVDHHKFGNFETNEPVKINAETVGCTCTIIYGLYKEAGIVPPKEIAGLMMSAILSDTLLFKSPTCTEKDIQVVKELATISGIENFESYGMDMLIAGTSLSDKTPEEILTMDQKEFSMNGIKLAISQVNTVDVKGLLDQQSALEAAMTETNTKNDYKLSVLVITDIVKAGSMLLVVGEPTIVEKGFHTTLNNNTAWVDGVVSRKKQVVPFLMAAAQGV</sequence>
<dbReference type="Pfam" id="PF02833">
    <property type="entry name" value="DHHA2"/>
    <property type="match status" value="1"/>
</dbReference>
<evidence type="ECO:0000256" key="2">
    <source>
        <dbReference type="ARBA" id="ARBA00012146"/>
    </source>
</evidence>
<dbReference type="PANTHER" id="PTHR12112:SF22">
    <property type="entry name" value="MANGANESE-DEPENDENT INORGANIC PYROPHOSPHATASE-RELATED"/>
    <property type="match status" value="1"/>
</dbReference>
<evidence type="ECO:0000313" key="11">
    <source>
        <dbReference type="Proteomes" id="UP001279681"/>
    </source>
</evidence>
<evidence type="ECO:0000256" key="6">
    <source>
        <dbReference type="ARBA" id="ARBA00032535"/>
    </source>
</evidence>
<dbReference type="SMART" id="SM01131">
    <property type="entry name" value="DHHA2"/>
    <property type="match status" value="1"/>
</dbReference>
<dbReference type="InterPro" id="IPR000644">
    <property type="entry name" value="CBS_dom"/>
</dbReference>
<feature type="domain" description="CBS" evidence="9">
    <location>
        <begin position="71"/>
        <end position="130"/>
    </location>
</feature>
<comment type="caution">
    <text evidence="10">The sequence shown here is derived from an EMBL/GenBank/DDBJ whole genome shotgun (WGS) entry which is preliminary data.</text>
</comment>
<gene>
    <name evidence="10" type="ORF">RFV38_07345</name>
</gene>
<dbReference type="SUPFAM" id="SSF64182">
    <property type="entry name" value="DHH phosphoesterases"/>
    <property type="match status" value="1"/>
</dbReference>
<dbReference type="Gene3D" id="3.10.310.20">
    <property type="entry name" value="DHHA2 domain"/>
    <property type="match status" value="1"/>
</dbReference>
<proteinExistence type="predicted"/>
<evidence type="ECO:0000259" key="9">
    <source>
        <dbReference type="PROSITE" id="PS51371"/>
    </source>
</evidence>
<keyword evidence="8" id="KW-0129">CBS domain</keyword>
<feature type="domain" description="CBS" evidence="9">
    <location>
        <begin position="241"/>
        <end position="298"/>
    </location>
</feature>
<dbReference type="InterPro" id="IPR038763">
    <property type="entry name" value="DHH_sf"/>
</dbReference>
<dbReference type="NCBIfam" id="NF003877">
    <property type="entry name" value="PRK05427.1"/>
    <property type="match status" value="1"/>
</dbReference>
<evidence type="ECO:0000256" key="4">
    <source>
        <dbReference type="ARBA" id="ARBA00022801"/>
    </source>
</evidence>
<dbReference type="EC" id="3.6.1.1" evidence="2"/>
<accession>A0ABU4WCR4</accession>
<dbReference type="InterPro" id="IPR038222">
    <property type="entry name" value="DHHA2_dom_sf"/>
</dbReference>
<dbReference type="Gene3D" id="3.90.1640.10">
    <property type="entry name" value="inorganic pyrophosphatase (n-terminal core)"/>
    <property type="match status" value="2"/>
</dbReference>
<reference evidence="11" key="1">
    <citation type="submission" date="2023-07" db="EMBL/GenBank/DDBJ databases">
        <authorList>
            <person name="Colorado M.A."/>
            <person name="Villamil L.M."/>
            <person name="Melo J.F."/>
            <person name="Rodriguez J.A."/>
            <person name="Ruiz R.Y."/>
        </authorList>
    </citation>
    <scope>NUCLEOTIDE SEQUENCE [LARGE SCALE GENOMIC DNA]</scope>
    <source>
        <strain evidence="11">C33</strain>
    </source>
</reference>
<evidence type="ECO:0000256" key="1">
    <source>
        <dbReference type="ARBA" id="ARBA00001936"/>
    </source>
</evidence>
<evidence type="ECO:0000256" key="7">
    <source>
        <dbReference type="ARBA" id="ARBA00047820"/>
    </source>
</evidence>
<dbReference type="Pfam" id="PF01368">
    <property type="entry name" value="DHH"/>
    <property type="match status" value="1"/>
</dbReference>
<comment type="cofactor">
    <cofactor evidence="1">
        <name>Mn(2+)</name>
        <dbReference type="ChEBI" id="CHEBI:29035"/>
    </cofactor>
</comment>